<dbReference type="InParanoid" id="A0A4R2PWF1"/>
<dbReference type="GO" id="GO:0098797">
    <property type="term" value="C:plasma membrane protein complex"/>
    <property type="evidence" value="ECO:0007669"/>
    <property type="project" value="TreeGrafter"/>
</dbReference>
<evidence type="ECO:0000256" key="1">
    <source>
        <dbReference type="ARBA" id="ARBA00004651"/>
    </source>
</evidence>
<feature type="transmembrane region" description="Helical" evidence="8">
    <location>
        <begin position="319"/>
        <end position="346"/>
    </location>
</feature>
<keyword evidence="3" id="KW-0813">Transport</keyword>
<dbReference type="FunCoup" id="A0A4R2PWF1">
    <property type="interactions" value="229"/>
</dbReference>
<dbReference type="RefSeq" id="WP_132706935.1">
    <property type="nucleotide sequence ID" value="NZ_JACIGF010000001.1"/>
</dbReference>
<dbReference type="AlphaFoldDB" id="A0A4R2PWF1"/>
<evidence type="ECO:0000313" key="11">
    <source>
        <dbReference type="EMBL" id="TCP38481.1"/>
    </source>
</evidence>
<feature type="transmembrane region" description="Helical" evidence="8">
    <location>
        <begin position="274"/>
        <end position="298"/>
    </location>
</feature>
<evidence type="ECO:0000256" key="4">
    <source>
        <dbReference type="ARBA" id="ARBA00022475"/>
    </source>
</evidence>
<keyword evidence="4" id="KW-1003">Cell membrane</keyword>
<comment type="subcellular location">
    <subcellularLocation>
        <location evidence="1">Cell membrane</location>
        <topology evidence="1">Multi-pass membrane protein</topology>
    </subcellularLocation>
</comment>
<dbReference type="InterPro" id="IPR011925">
    <property type="entry name" value="LolCE_TM"/>
</dbReference>
<dbReference type="PANTHER" id="PTHR30489:SF0">
    <property type="entry name" value="LIPOPROTEIN-RELEASING SYSTEM TRANSMEMBRANE PROTEIN LOLE"/>
    <property type="match status" value="1"/>
</dbReference>
<evidence type="ECO:0000313" key="12">
    <source>
        <dbReference type="Proteomes" id="UP000295399"/>
    </source>
</evidence>
<evidence type="ECO:0000256" key="6">
    <source>
        <dbReference type="ARBA" id="ARBA00022989"/>
    </source>
</evidence>
<dbReference type="Proteomes" id="UP000295399">
    <property type="component" value="Unassembled WGS sequence"/>
</dbReference>
<keyword evidence="11" id="KW-0449">Lipoprotein</keyword>
<dbReference type="NCBIfam" id="TIGR02212">
    <property type="entry name" value="lolCE"/>
    <property type="match status" value="1"/>
</dbReference>
<evidence type="ECO:0000259" key="10">
    <source>
        <dbReference type="Pfam" id="PF12704"/>
    </source>
</evidence>
<feature type="domain" description="ABC3 transporter permease C-terminal" evidence="9">
    <location>
        <begin position="277"/>
        <end position="409"/>
    </location>
</feature>
<dbReference type="Pfam" id="PF02687">
    <property type="entry name" value="FtsX"/>
    <property type="match status" value="1"/>
</dbReference>
<keyword evidence="7 8" id="KW-0472">Membrane</keyword>
<evidence type="ECO:0000256" key="5">
    <source>
        <dbReference type="ARBA" id="ARBA00022692"/>
    </source>
</evidence>
<dbReference type="GO" id="GO:0042953">
    <property type="term" value="P:lipoprotein transport"/>
    <property type="evidence" value="ECO:0007669"/>
    <property type="project" value="InterPro"/>
</dbReference>
<comment type="similarity">
    <text evidence="2">Belongs to the ABC-4 integral membrane protein family. LolC/E subfamily.</text>
</comment>
<organism evidence="11 12">
    <name type="scientific">Rhodothalassium salexigens DSM 2132</name>
    <dbReference type="NCBI Taxonomy" id="1188247"/>
    <lineage>
        <taxon>Bacteria</taxon>
        <taxon>Pseudomonadati</taxon>
        <taxon>Pseudomonadota</taxon>
        <taxon>Alphaproteobacteria</taxon>
        <taxon>Rhodothalassiales</taxon>
        <taxon>Rhodothalassiaceae</taxon>
        <taxon>Rhodothalassium</taxon>
    </lineage>
</organism>
<keyword evidence="5 8" id="KW-0812">Transmembrane</keyword>
<dbReference type="InterPro" id="IPR003838">
    <property type="entry name" value="ABC3_permease_C"/>
</dbReference>
<evidence type="ECO:0000259" key="9">
    <source>
        <dbReference type="Pfam" id="PF02687"/>
    </source>
</evidence>
<feature type="domain" description="MacB-like periplasmic core" evidence="10">
    <location>
        <begin position="30"/>
        <end position="243"/>
    </location>
</feature>
<protein>
    <submittedName>
        <fullName evidence="11">Lipoprotein-releasing system permease protein</fullName>
    </submittedName>
</protein>
<dbReference type="InterPro" id="IPR025857">
    <property type="entry name" value="MacB_PCD"/>
</dbReference>
<proteinExistence type="inferred from homology"/>
<evidence type="ECO:0000256" key="7">
    <source>
        <dbReference type="ARBA" id="ARBA00023136"/>
    </source>
</evidence>
<dbReference type="PANTHER" id="PTHR30489">
    <property type="entry name" value="LIPOPROTEIN-RELEASING SYSTEM TRANSMEMBRANE PROTEIN LOLE"/>
    <property type="match status" value="1"/>
</dbReference>
<accession>A0A4R2PWF1</accession>
<sequence length="417" mass="44404">MIRGFERTVALRYILPWNSGLSVGVIAGFSFLGIFLGVAVLIVVMSVMNGFRVELVSKIVGVNGHAIAMGFGGEMRDYQRVADDLAAVDHVERVVPFVEAQVGVTRPGGQGAFALVRGLAPGDLTKTALQPHMVTQGSLDAFGDDRIVLASTIAERLGAFAGDPVTLVLPKGRATPMGVAPRLKRFTVAAVVETGLFQFDETLLVMPLDTAQTFFRRGDTVSGITLFLDDANRIDRVAPDLRAALGGERPVGSLSTWRDINSNLVSALDLERKVMFLILTLIIVIAAFNIVTSLIILVKNKSADVAILRTMGARRGAILRIFMACGALVGVTGTLLGAGAGTLFAANIQAIQRGLERLTGAQLWDAEVRYLSEIPAVIQPLEVAAVVAVAFVISLVSTLPASLWASSIDPVKVLRYQ</sequence>
<reference evidence="11 12" key="1">
    <citation type="submission" date="2019-03" db="EMBL/GenBank/DDBJ databases">
        <title>Genomic Encyclopedia of Type Strains, Phase IV (KMG-IV): sequencing the most valuable type-strain genomes for metagenomic binning, comparative biology and taxonomic classification.</title>
        <authorList>
            <person name="Goeker M."/>
        </authorList>
    </citation>
    <scope>NUCLEOTIDE SEQUENCE [LARGE SCALE GENOMIC DNA]</scope>
    <source>
        <strain evidence="11 12">DSM 2132</strain>
    </source>
</reference>
<feature type="transmembrane region" description="Helical" evidence="8">
    <location>
        <begin position="21"/>
        <end position="48"/>
    </location>
</feature>
<dbReference type="Pfam" id="PF12704">
    <property type="entry name" value="MacB_PCD"/>
    <property type="match status" value="1"/>
</dbReference>
<evidence type="ECO:0000256" key="8">
    <source>
        <dbReference type="SAM" id="Phobius"/>
    </source>
</evidence>
<dbReference type="OrthoDB" id="9808461at2"/>
<evidence type="ECO:0000256" key="2">
    <source>
        <dbReference type="ARBA" id="ARBA00005236"/>
    </source>
</evidence>
<name>A0A4R2PWF1_RHOSA</name>
<comment type="caution">
    <text evidence="11">The sequence shown here is derived from an EMBL/GenBank/DDBJ whole genome shotgun (WGS) entry which is preliminary data.</text>
</comment>
<keyword evidence="12" id="KW-1185">Reference proteome</keyword>
<feature type="transmembrane region" description="Helical" evidence="8">
    <location>
        <begin position="383"/>
        <end position="405"/>
    </location>
</feature>
<keyword evidence="6 8" id="KW-1133">Transmembrane helix</keyword>
<dbReference type="GO" id="GO:0044874">
    <property type="term" value="P:lipoprotein localization to outer membrane"/>
    <property type="evidence" value="ECO:0007669"/>
    <property type="project" value="TreeGrafter"/>
</dbReference>
<dbReference type="EMBL" id="SLXO01000001">
    <property type="protein sequence ID" value="TCP38481.1"/>
    <property type="molecule type" value="Genomic_DNA"/>
</dbReference>
<gene>
    <name evidence="11" type="ORF">EV659_101385</name>
</gene>
<evidence type="ECO:0000256" key="3">
    <source>
        <dbReference type="ARBA" id="ARBA00022448"/>
    </source>
</evidence>
<dbReference type="InterPro" id="IPR051447">
    <property type="entry name" value="Lipoprotein-release_system"/>
</dbReference>